<dbReference type="EMBL" id="PDUD01000025">
    <property type="protein sequence ID" value="PHN04418.1"/>
    <property type="molecule type" value="Genomic_DNA"/>
</dbReference>
<dbReference type="OrthoDB" id="9806357at2"/>
<evidence type="ECO:0000256" key="1">
    <source>
        <dbReference type="SAM" id="SignalP"/>
    </source>
</evidence>
<keyword evidence="1" id="KW-0732">Signal</keyword>
<evidence type="ECO:0008006" key="4">
    <source>
        <dbReference type="Google" id="ProtNLM"/>
    </source>
</evidence>
<sequence length="337" mass="37520">MITVFKNVKTTLLLLAFFAVNGLFAQSGDEVFCAYNGFEMTNVDIPMTEIFQAGPGKDGIPSLEIPRFTSAEKSDFLRDDDLVIGVMHNGIAKAYPVRIMNYHEVINDQYGDEQLVVTYSPLTASAAAFSANIDGKVHTFGVSGLLYNNNLLLYDWETESLWSQMKAQAVTGDDSGKPLESVVANTSTWAAWKAKHPETKVLSPRTGYKRNYDIDPYGIFGPESRRLMFPVARRDKKLPLKEQVLGLNFQGVSRAYPLALLRNTAQKPLQDNLNGRKVTISYDVAGKTAKVTDEAGREIPSTTCYWYAWSSIYPETDIHGFLPEQQNLAMQFLTGGK</sequence>
<feature type="signal peptide" evidence="1">
    <location>
        <begin position="1"/>
        <end position="25"/>
    </location>
</feature>
<evidence type="ECO:0000313" key="2">
    <source>
        <dbReference type="EMBL" id="PHN04418.1"/>
    </source>
</evidence>
<proteinExistence type="predicted"/>
<dbReference type="RefSeq" id="WP_099151992.1">
    <property type="nucleotide sequence ID" value="NZ_PDUD01000025.1"/>
</dbReference>
<organism evidence="2 3">
    <name type="scientific">Flavilitoribacter nigricans (strain ATCC 23147 / DSM 23189 / NBRC 102662 / NCIMB 1420 / SS-2)</name>
    <name type="common">Lewinella nigricans</name>
    <dbReference type="NCBI Taxonomy" id="1122177"/>
    <lineage>
        <taxon>Bacteria</taxon>
        <taxon>Pseudomonadati</taxon>
        <taxon>Bacteroidota</taxon>
        <taxon>Saprospiria</taxon>
        <taxon>Saprospirales</taxon>
        <taxon>Lewinellaceae</taxon>
        <taxon>Flavilitoribacter</taxon>
    </lineage>
</organism>
<gene>
    <name evidence="2" type="ORF">CRP01_20630</name>
</gene>
<keyword evidence="3" id="KW-1185">Reference proteome</keyword>
<reference evidence="2 3" key="1">
    <citation type="submission" date="2017-10" db="EMBL/GenBank/DDBJ databases">
        <title>The draft genome sequence of Lewinella nigricans NBRC 102662.</title>
        <authorList>
            <person name="Wang K."/>
        </authorList>
    </citation>
    <scope>NUCLEOTIDE SEQUENCE [LARGE SCALE GENOMIC DNA]</scope>
    <source>
        <strain evidence="2 3">NBRC 102662</strain>
    </source>
</reference>
<comment type="caution">
    <text evidence="2">The sequence shown here is derived from an EMBL/GenBank/DDBJ whole genome shotgun (WGS) entry which is preliminary data.</text>
</comment>
<feature type="chain" id="PRO_5012519500" description="DUF3179 domain-containing protein" evidence="1">
    <location>
        <begin position="26"/>
        <end position="337"/>
    </location>
</feature>
<name>A0A2D0N7P4_FLAN2</name>
<dbReference type="AlphaFoldDB" id="A0A2D0N7P4"/>
<dbReference type="Proteomes" id="UP000223913">
    <property type="component" value="Unassembled WGS sequence"/>
</dbReference>
<accession>A0A2D0N7P4</accession>
<dbReference type="Pfam" id="PF11376">
    <property type="entry name" value="DUF3179"/>
    <property type="match status" value="1"/>
</dbReference>
<dbReference type="InterPro" id="IPR021516">
    <property type="entry name" value="DUF3179"/>
</dbReference>
<protein>
    <recommendedName>
        <fullName evidence="4">DUF3179 domain-containing protein</fullName>
    </recommendedName>
</protein>
<evidence type="ECO:0000313" key="3">
    <source>
        <dbReference type="Proteomes" id="UP000223913"/>
    </source>
</evidence>